<protein>
    <submittedName>
        <fullName evidence="1">BrnT family toxin</fullName>
    </submittedName>
</protein>
<evidence type="ECO:0000313" key="1">
    <source>
        <dbReference type="EMBL" id="MCB8879295.1"/>
    </source>
</evidence>
<dbReference type="Pfam" id="PF04365">
    <property type="entry name" value="BrnT_toxin"/>
    <property type="match status" value="1"/>
</dbReference>
<reference evidence="1 2" key="1">
    <citation type="journal article" date="2021" name="Microorganisms">
        <title>Acidisoma silvae sp. nov. and Acidisomacellulosilytica sp. nov., Two Acidophilic Bacteria Isolated from Decaying Wood, Hydrolyzing Cellulose and Producing Poly-3-hydroxybutyrate.</title>
        <authorList>
            <person name="Mieszkin S."/>
            <person name="Pouder E."/>
            <person name="Uroz S."/>
            <person name="Simon-Colin C."/>
            <person name="Alain K."/>
        </authorList>
    </citation>
    <scope>NUCLEOTIDE SEQUENCE [LARGE SCALE GENOMIC DNA]</scope>
    <source>
        <strain evidence="1 2">HW T5.17</strain>
    </source>
</reference>
<dbReference type="Gene3D" id="3.10.450.530">
    <property type="entry name" value="Ribonuclease toxin, BrnT, of type II toxin-antitoxin system"/>
    <property type="match status" value="1"/>
</dbReference>
<organism evidence="1 2">
    <name type="scientific">Acidisoma cellulosilyticum</name>
    <dbReference type="NCBI Taxonomy" id="2802395"/>
    <lineage>
        <taxon>Bacteria</taxon>
        <taxon>Pseudomonadati</taxon>
        <taxon>Pseudomonadota</taxon>
        <taxon>Alphaproteobacteria</taxon>
        <taxon>Acetobacterales</taxon>
        <taxon>Acidocellaceae</taxon>
        <taxon>Acidisoma</taxon>
    </lineage>
</organism>
<keyword evidence="2" id="KW-1185">Reference proteome</keyword>
<evidence type="ECO:0000313" key="2">
    <source>
        <dbReference type="Proteomes" id="UP000721844"/>
    </source>
</evidence>
<dbReference type="InterPro" id="IPR007460">
    <property type="entry name" value="BrnT_toxin"/>
</dbReference>
<sequence>MDIEWDEAKRRSNIAKHGLDFIDADLIFLGEHKIAQARTVSCEERWLATGMIHGLRAAVIFTMRGQTVRIISLRRSRHGE</sequence>
<gene>
    <name evidence="1" type="ORF">ACELLULO517_03540</name>
</gene>
<dbReference type="Proteomes" id="UP000721844">
    <property type="component" value="Unassembled WGS sequence"/>
</dbReference>
<dbReference type="InterPro" id="IPR038573">
    <property type="entry name" value="BrnT_sf"/>
</dbReference>
<dbReference type="EMBL" id="JAESVA010000001">
    <property type="protein sequence ID" value="MCB8879295.1"/>
    <property type="molecule type" value="Genomic_DNA"/>
</dbReference>
<name>A0A963YYG4_9PROT</name>
<dbReference type="AlphaFoldDB" id="A0A963YYG4"/>
<comment type="caution">
    <text evidence="1">The sequence shown here is derived from an EMBL/GenBank/DDBJ whole genome shotgun (WGS) entry which is preliminary data.</text>
</comment>
<proteinExistence type="predicted"/>
<dbReference type="RefSeq" id="WP_227305889.1">
    <property type="nucleotide sequence ID" value="NZ_JAESVA010000001.1"/>
</dbReference>
<accession>A0A963YYG4</accession>